<feature type="domain" description="EGF-like" evidence="1">
    <location>
        <begin position="343"/>
        <end position="375"/>
    </location>
</feature>
<evidence type="ECO:0000313" key="3">
    <source>
        <dbReference type="Proteomes" id="UP000270296"/>
    </source>
</evidence>
<evidence type="ECO:0000259" key="1">
    <source>
        <dbReference type="SMART" id="SM00181"/>
    </source>
</evidence>
<dbReference type="EMBL" id="UZAM01010260">
    <property type="protein sequence ID" value="VDP11610.1"/>
    <property type="molecule type" value="Genomic_DNA"/>
</dbReference>
<dbReference type="SMART" id="SM00289">
    <property type="entry name" value="WR1"/>
    <property type="match status" value="4"/>
</dbReference>
<feature type="domain" description="EGF-like" evidence="1">
    <location>
        <begin position="252"/>
        <end position="284"/>
    </location>
</feature>
<dbReference type="SMART" id="SM00181">
    <property type="entry name" value="EGF"/>
    <property type="match status" value="5"/>
</dbReference>
<protein>
    <submittedName>
        <fullName evidence="4">Prion-like-(Q/N-rich) domain-bearing protein 25</fullName>
    </submittedName>
</protein>
<dbReference type="InterPro" id="IPR006149">
    <property type="entry name" value="EB_dom"/>
</dbReference>
<dbReference type="InterPro" id="IPR006150">
    <property type="entry name" value="Cys_repeat_1"/>
</dbReference>
<reference evidence="2 3" key="2">
    <citation type="submission" date="2018-11" db="EMBL/GenBank/DDBJ databases">
        <authorList>
            <consortium name="Pathogen Informatics"/>
        </authorList>
    </citation>
    <scope>NUCLEOTIDE SEQUENCE [LARGE SCALE GENOMIC DNA]</scope>
</reference>
<dbReference type="InterPro" id="IPR052740">
    <property type="entry name" value="CE4"/>
</dbReference>
<keyword evidence="3" id="KW-1185">Reference proteome</keyword>
<reference evidence="4" key="1">
    <citation type="submission" date="2016-06" db="UniProtKB">
        <authorList>
            <consortium name="WormBaseParasite"/>
        </authorList>
    </citation>
    <scope>IDENTIFICATION</scope>
</reference>
<organism evidence="4">
    <name type="scientific">Soboliphyme baturini</name>
    <dbReference type="NCBI Taxonomy" id="241478"/>
    <lineage>
        <taxon>Eukaryota</taxon>
        <taxon>Metazoa</taxon>
        <taxon>Ecdysozoa</taxon>
        <taxon>Nematoda</taxon>
        <taxon>Enoplea</taxon>
        <taxon>Dorylaimia</taxon>
        <taxon>Dioctophymatida</taxon>
        <taxon>Dioctophymatoidea</taxon>
        <taxon>Soboliphymatidae</taxon>
        <taxon>Soboliphyme</taxon>
    </lineage>
</organism>
<name>A0A183ITT2_9BILA</name>
<dbReference type="Proteomes" id="UP000270296">
    <property type="component" value="Unassembled WGS sequence"/>
</dbReference>
<accession>A0A183ITT2</accession>
<evidence type="ECO:0000313" key="4">
    <source>
        <dbReference type="WBParaSite" id="SBAD_0000729501-mRNA-1"/>
    </source>
</evidence>
<gene>
    <name evidence="2" type="ORF">SBAD_LOCUS7029</name>
</gene>
<dbReference type="WBParaSite" id="SBAD_0000729501-mRNA-1">
    <property type="protein sequence ID" value="SBAD_0000729501-mRNA-1"/>
    <property type="gene ID" value="SBAD_0000729501"/>
</dbReference>
<dbReference type="PANTHER" id="PTHR45985:SF3">
    <property type="entry name" value="CHITIN DEACETYLASE-LIKE 4"/>
    <property type="match status" value="1"/>
</dbReference>
<dbReference type="OrthoDB" id="504708at2759"/>
<dbReference type="InterPro" id="IPR000742">
    <property type="entry name" value="EGF"/>
</dbReference>
<evidence type="ECO:0000313" key="2">
    <source>
        <dbReference type="EMBL" id="VDP11610.1"/>
    </source>
</evidence>
<feature type="domain" description="EGF-like" evidence="1">
    <location>
        <begin position="210"/>
        <end position="242"/>
    </location>
</feature>
<feature type="domain" description="EGF-like" evidence="1">
    <location>
        <begin position="294"/>
        <end position="326"/>
    </location>
</feature>
<dbReference type="Pfam" id="PF01683">
    <property type="entry name" value="EB"/>
    <property type="match status" value="6"/>
</dbReference>
<dbReference type="PANTHER" id="PTHR45985">
    <property type="match status" value="1"/>
</dbReference>
<feature type="domain" description="EGF-like" evidence="1">
    <location>
        <begin position="384"/>
        <end position="416"/>
    </location>
</feature>
<sequence length="458" mass="48721">MTVQRPGSPCQYSQQCSGAEPGAFCVNLHCHCVYGMVATDDGKCTFVNTHCTQRGTIWVSELGQCLPVIAPGNSICTHDQQCTAAHAESRCFLTQCTCPSNSPVAVDGVCGFECSSGETFSGVLNKCIKTQPGDQCQYSSQCSAIYHGLICDRGSCRCPSGQYWNGSGCSVHCPAGQRRCHSTGMCKTACLSSQVEHDGSCYEPANVGDRCGEMSWCAGGSSCVQGVCRCPLGSTQRGNTCVNGIAVKPGGSCANGEECSDGSVCENNVCTCPRSTILFKERCVVPKSVPPGASCHSYVRCSGGSVCINGVCLCPRRSSLRNDRCVYKREGKYILTVMPPFSLCTDVDVCTGGSFCQDSRCKCPEGYAVQNSKCVKKQAKPGDSCTAHESCVGGSTCVNGICACSRGYKIRDGVCTSVVIGAYIYHSASLIALIHRHTTKFSPYVRFLRNYGRSLILF</sequence>
<proteinExistence type="predicted"/>
<dbReference type="AlphaFoldDB" id="A0A183ITT2"/>